<proteinExistence type="predicted"/>
<feature type="chain" id="PRO_5015693434" evidence="2">
    <location>
        <begin position="50"/>
        <end position="544"/>
    </location>
</feature>
<sequence>MNTVPVDQSGSPVAAPAKRPAPAGASRRRKGAGAALLCASGLLALPAQAQEAIIPAPAPTHTVTGFTMLDYASLTLTDGTDFDLFGIHYMQRVNEWLYVGAGAFAPMVEGNYSGFYGADVTLHAQRNIFGNWFANAGLSLGAAAGGQSNTNISRLSGDGVYGRAYIGVGYAFENFSLGLNYSHVEMPGGQVRSDAVNLFVQMPFSYDRGDFRDAGRQLGVQDFNAPRTDNILSFTYTHVSQIDPTARYTGDIGFASLQFSHFLNDNVYAFFGIDIGVSGLMFFNQAQGGLGYRWALSDNVNLYGQLGIGSGGYVTNTYDAGPGLAIYPRATLEYLWGNGFGATASLGYLAAPQGTARNWTIGLGLNYHMSGPRSGRTDRSGEDYTLRGVRLNVLGRATSDIDFNGRVTDGIGLVALQADYLLDENWYLAAQVAAGTETFRGIAGYAEGYIGAGWQTNLTASGRLQGYAQLLYGLNDVGVSPAHEVGGMIYPAIGFSYGLNDRVALYGQIGATYSTGQYLGTHTNAFETYTVGLGLSYRFSLPTR</sequence>
<gene>
    <name evidence="3" type="ORF">C4N9_06815</name>
</gene>
<protein>
    <submittedName>
        <fullName evidence="3">Uncharacterized protein</fullName>
    </submittedName>
</protein>
<dbReference type="Proteomes" id="UP000244940">
    <property type="component" value="Unassembled WGS sequence"/>
</dbReference>
<evidence type="ECO:0000256" key="2">
    <source>
        <dbReference type="SAM" id="SignalP"/>
    </source>
</evidence>
<dbReference type="GeneID" id="94364593"/>
<feature type="compositionally biased region" description="Low complexity" evidence="1">
    <location>
        <begin position="14"/>
        <end position="25"/>
    </location>
</feature>
<organism evidence="3 4">
    <name type="scientific">Pararhodobacter marinus</name>
    <dbReference type="NCBI Taxonomy" id="2184063"/>
    <lineage>
        <taxon>Bacteria</taxon>
        <taxon>Pseudomonadati</taxon>
        <taxon>Pseudomonadota</taxon>
        <taxon>Alphaproteobacteria</taxon>
        <taxon>Rhodobacterales</taxon>
        <taxon>Paracoccaceae</taxon>
        <taxon>Pararhodobacter</taxon>
    </lineage>
</organism>
<evidence type="ECO:0000256" key="1">
    <source>
        <dbReference type="SAM" id="MobiDB-lite"/>
    </source>
</evidence>
<accession>A0A2U2CER1</accession>
<evidence type="ECO:0000313" key="3">
    <source>
        <dbReference type="EMBL" id="PWE30387.1"/>
    </source>
</evidence>
<keyword evidence="4" id="KW-1185">Reference proteome</keyword>
<feature type="signal peptide" evidence="2">
    <location>
        <begin position="1"/>
        <end position="49"/>
    </location>
</feature>
<evidence type="ECO:0000313" key="4">
    <source>
        <dbReference type="Proteomes" id="UP000244940"/>
    </source>
</evidence>
<name>A0A2U2CER1_9RHOB</name>
<feature type="region of interest" description="Disordered" evidence="1">
    <location>
        <begin position="1"/>
        <end position="26"/>
    </location>
</feature>
<reference evidence="3 4" key="1">
    <citation type="submission" date="2018-05" db="EMBL/GenBank/DDBJ databases">
        <title>Pararhodobacter marina sp. nov., isolated from deep-sea water of the Indian Ocean.</title>
        <authorList>
            <person name="Lai Q.Sr."/>
            <person name="Liu X."/>
            <person name="Shao Z."/>
        </authorList>
    </citation>
    <scope>NUCLEOTIDE SEQUENCE [LARGE SCALE GENOMIC DNA]</scope>
    <source>
        <strain evidence="3 4">CIC4N-9</strain>
    </source>
</reference>
<dbReference type="AlphaFoldDB" id="A0A2U2CER1"/>
<dbReference type="OrthoDB" id="7801007at2"/>
<comment type="caution">
    <text evidence="3">The sequence shown here is derived from an EMBL/GenBank/DDBJ whole genome shotgun (WGS) entry which is preliminary data.</text>
</comment>
<dbReference type="EMBL" id="QEYD01000003">
    <property type="protein sequence ID" value="PWE30387.1"/>
    <property type="molecule type" value="Genomic_DNA"/>
</dbReference>
<keyword evidence="2" id="KW-0732">Signal</keyword>
<feature type="compositionally biased region" description="Polar residues" evidence="1">
    <location>
        <begin position="1"/>
        <end position="11"/>
    </location>
</feature>
<dbReference type="RefSeq" id="WP_109532531.1">
    <property type="nucleotide sequence ID" value="NZ_QEYD01000003.1"/>
</dbReference>